<proteinExistence type="inferred from homology"/>
<gene>
    <name evidence="6" type="primary">pfp</name>
    <name evidence="8" type="ORF">SAMN02745248_02063</name>
</gene>
<evidence type="ECO:0000259" key="7">
    <source>
        <dbReference type="Pfam" id="PF00365"/>
    </source>
</evidence>
<dbReference type="AlphaFoldDB" id="A0A1M6QN63"/>
<dbReference type="InterPro" id="IPR022953">
    <property type="entry name" value="ATP_PFK"/>
</dbReference>
<accession>A0A1M6QN63</accession>
<evidence type="ECO:0000313" key="8">
    <source>
        <dbReference type="EMBL" id="SHK21513.1"/>
    </source>
</evidence>
<dbReference type="PRINTS" id="PR00476">
    <property type="entry name" value="PHFRCTKINASE"/>
</dbReference>
<keyword evidence="5 6" id="KW-0460">Magnesium</keyword>
<sequence>MNCIIAQSGGPTAVINSSFIGALTEAVKCGKYNRVLAGINGIQGILNENIKDVTDLTEEQRQEIKCTPAAVLGSCRYKLKSIEEDSEQYEKLFSIFEKHHIDTFFYIGGNDSMDTVKNLSYYAKEKGLDFRAVGIPKTIDNDLEIMDHTPGFASAAKYINTCIVESYLDNSVYDQKSVLIIETMGREAGWLAASAVAAKVNGKQIVDHIYVPENAFEDVKFLNTVREGLEKKDRLYIVVSEGIRYANGDFVANSNNNASHDKFGHAQLGGVGQKLKAMILSSGVTKRVKALEFNILQRCAGHVSSRVDLEEAFELGAKAVEFACQNMSGILPGIIRNSNTPYTYTIEPIEIQDVANMTKVLPQSWIDKENDFITEDMNVYVESLIDHMDIVSKYTTLL</sequence>
<evidence type="ECO:0000256" key="5">
    <source>
        <dbReference type="ARBA" id="ARBA00022842"/>
    </source>
</evidence>
<comment type="function">
    <text evidence="6">Catalyzes the phosphorylation of D-fructose 6-phosphate, the first committing step of glycolysis. Uses inorganic phosphate (PPi) as phosphoryl donor instead of ATP like common ATP-dependent phosphofructokinases (ATP-PFKs), which renders the reaction reversible, and can thus function both in glycolysis and gluconeogenesis. Consistently, PPi-PFK can replace the enzymes of both the forward (ATP-PFK) and reverse (fructose-bisphosphatase (FBPase)) reactions.</text>
</comment>
<feature type="binding site" evidence="6">
    <location>
        <begin position="184"/>
        <end position="186"/>
    </location>
    <ligand>
        <name>substrate</name>
    </ligand>
</feature>
<dbReference type="Gene3D" id="3.40.50.450">
    <property type="match status" value="1"/>
</dbReference>
<keyword evidence="6" id="KW-0963">Cytoplasm</keyword>
<dbReference type="InterPro" id="IPR050929">
    <property type="entry name" value="PFKA"/>
</dbReference>
<reference evidence="8 9" key="1">
    <citation type="submission" date="2016-11" db="EMBL/GenBank/DDBJ databases">
        <authorList>
            <person name="Jaros S."/>
            <person name="Januszkiewicz K."/>
            <person name="Wedrychowicz H."/>
        </authorList>
    </citation>
    <scope>NUCLEOTIDE SEQUENCE [LARGE SCALE GENOMIC DNA]</scope>
    <source>
        <strain evidence="8 9">DSM 3090</strain>
    </source>
</reference>
<evidence type="ECO:0000256" key="1">
    <source>
        <dbReference type="ARBA" id="ARBA00001946"/>
    </source>
</evidence>
<name>A0A1M6QN63_9CLOT</name>
<keyword evidence="6" id="KW-0324">Glycolysis</keyword>
<keyword evidence="9" id="KW-1185">Reference proteome</keyword>
<comment type="subunit">
    <text evidence="6">Homodimer.</text>
</comment>
<feature type="site" description="Important for catalytic activity; stabilizes the transition state when the phosphoryl donor is PPi" evidence="6">
    <location>
        <position position="137"/>
    </location>
</feature>
<evidence type="ECO:0000256" key="6">
    <source>
        <dbReference type="HAMAP-Rule" id="MF_01978"/>
    </source>
</evidence>
<feature type="binding site" evidence="6">
    <location>
        <position position="10"/>
    </location>
    <ligand>
        <name>diphosphate</name>
        <dbReference type="ChEBI" id="CHEBI:33019"/>
    </ligand>
</feature>
<dbReference type="PANTHER" id="PTHR45770">
    <property type="entry name" value="ATP-DEPENDENT 6-PHOSPHOFRUCTOKINASE 1"/>
    <property type="match status" value="1"/>
</dbReference>
<dbReference type="NCBIfam" id="NF010675">
    <property type="entry name" value="PRK14072.1"/>
    <property type="match status" value="1"/>
</dbReference>
<dbReference type="SUPFAM" id="SSF53784">
    <property type="entry name" value="Phosphofructokinase"/>
    <property type="match status" value="1"/>
</dbReference>
<comment type="caution">
    <text evidence="6">Lacks conserved residue(s) required for the propagation of feature annotation.</text>
</comment>
<dbReference type="InterPro" id="IPR035966">
    <property type="entry name" value="PKF_sf"/>
</dbReference>
<dbReference type="Pfam" id="PF00365">
    <property type="entry name" value="PFK"/>
    <property type="match status" value="1"/>
</dbReference>
<evidence type="ECO:0000256" key="4">
    <source>
        <dbReference type="ARBA" id="ARBA00022777"/>
    </source>
</evidence>
<comment type="cofactor">
    <cofactor evidence="1 6">
        <name>Mg(2+)</name>
        <dbReference type="ChEBI" id="CHEBI:18420"/>
    </cofactor>
</comment>
<dbReference type="GO" id="GO:0006002">
    <property type="term" value="P:fructose 6-phosphate metabolic process"/>
    <property type="evidence" value="ECO:0007669"/>
    <property type="project" value="InterPro"/>
</dbReference>
<evidence type="ECO:0000256" key="3">
    <source>
        <dbReference type="ARBA" id="ARBA00022723"/>
    </source>
</evidence>
<dbReference type="Gene3D" id="3.40.50.460">
    <property type="entry name" value="Phosphofructokinase domain"/>
    <property type="match status" value="1"/>
</dbReference>
<dbReference type="EMBL" id="FRAD01000017">
    <property type="protein sequence ID" value="SHK21513.1"/>
    <property type="molecule type" value="Genomic_DNA"/>
</dbReference>
<feature type="binding site" evidence="6">
    <location>
        <position position="241"/>
    </location>
    <ligand>
        <name>substrate</name>
    </ligand>
</feature>
<dbReference type="Proteomes" id="UP000183952">
    <property type="component" value="Unassembled WGS sequence"/>
</dbReference>
<dbReference type="HAMAP" id="MF_01978">
    <property type="entry name" value="Phosphofructokinase_II_B2"/>
    <property type="match status" value="1"/>
</dbReference>
<feature type="binding site" evidence="6">
    <location>
        <begin position="138"/>
        <end position="140"/>
    </location>
    <ligand>
        <name>substrate</name>
    </ligand>
</feature>
<dbReference type="RefSeq" id="WP_242942369.1">
    <property type="nucleotide sequence ID" value="NZ_FRAD01000017.1"/>
</dbReference>
<organism evidence="8 9">
    <name type="scientific">Hathewaya proteolytica DSM 3090</name>
    <dbReference type="NCBI Taxonomy" id="1121331"/>
    <lineage>
        <taxon>Bacteria</taxon>
        <taxon>Bacillati</taxon>
        <taxon>Bacillota</taxon>
        <taxon>Clostridia</taxon>
        <taxon>Eubacteriales</taxon>
        <taxon>Clostridiaceae</taxon>
        <taxon>Hathewaya</taxon>
    </lineage>
</organism>
<dbReference type="STRING" id="1121331.SAMN02745248_02063"/>
<dbReference type="GO" id="GO:0047334">
    <property type="term" value="F:diphosphate-fructose-6-phosphate 1-phosphotransferase activity"/>
    <property type="evidence" value="ECO:0007669"/>
    <property type="project" value="UniProtKB-EC"/>
</dbReference>
<dbReference type="InterPro" id="IPR000023">
    <property type="entry name" value="Phosphofructokinase_dom"/>
</dbReference>
<comment type="subcellular location">
    <subcellularLocation>
        <location evidence="6">Cytoplasm</location>
    </subcellularLocation>
</comment>
<evidence type="ECO:0000256" key="2">
    <source>
        <dbReference type="ARBA" id="ARBA00022679"/>
    </source>
</evidence>
<feature type="domain" description="Phosphofructokinase" evidence="7">
    <location>
        <begin position="3"/>
        <end position="322"/>
    </location>
</feature>
<comment type="similarity">
    <text evidence="6">Belongs to the phosphofructokinase type A (PFKA) family. PPi-dependent PFK group II subfamily. Clade 'B2' sub-subfamily.</text>
</comment>
<feature type="binding site" evidence="6">
    <location>
        <position position="110"/>
    </location>
    <ligand>
        <name>Mg(2+)</name>
        <dbReference type="ChEBI" id="CHEBI:18420"/>
        <note>catalytic</note>
    </ligand>
</feature>
<feature type="active site" description="Proton acceptor" evidence="6">
    <location>
        <position position="140"/>
    </location>
</feature>
<dbReference type="InterPro" id="IPR011404">
    <property type="entry name" value="PPi-PFK"/>
</dbReference>
<keyword evidence="4 6" id="KW-0418">Kinase</keyword>
<dbReference type="GO" id="GO:0005737">
    <property type="term" value="C:cytoplasm"/>
    <property type="evidence" value="ECO:0007669"/>
    <property type="project" value="UniProtKB-SubCell"/>
</dbReference>
<keyword evidence="2 6" id="KW-0808">Transferase</keyword>
<dbReference type="UniPathway" id="UPA00109">
    <property type="reaction ID" value="UER00182"/>
</dbReference>
<dbReference type="PIRSF" id="PIRSF036483">
    <property type="entry name" value="PFK_XF0274"/>
    <property type="match status" value="1"/>
</dbReference>
<keyword evidence="3 6" id="KW-0479">Metal-binding</keyword>
<feature type="site" description="Important for catalytic activity and substrate specificity; stabilizes the transition state when the phosphoryl donor is PPi; prevents ATP from binding by mimicking the alpha-phosphate group of ATP" evidence="6">
    <location>
        <position position="111"/>
    </location>
</feature>
<protein>
    <recommendedName>
        <fullName evidence="6">Pyrophosphate--fructose 6-phosphate 1-phosphotransferase</fullName>
        <ecNumber evidence="6">2.7.1.90</ecNumber>
    </recommendedName>
    <alternativeName>
        <fullName evidence="6">6-phosphofructokinase, pyrophosphate dependent</fullName>
    </alternativeName>
    <alternativeName>
        <fullName evidence="6">PPi-dependent phosphofructokinase</fullName>
        <shortName evidence="6">PPi-PFK</shortName>
    </alternativeName>
    <alternativeName>
        <fullName evidence="6">Pyrophosphate-dependent 6-phosphofructose-1-kinase</fullName>
    </alternativeName>
</protein>
<comment type="pathway">
    <text evidence="6">Carbohydrate degradation; glycolysis; D-glyceraldehyde 3-phosphate and glycerone phosphate from D-glucose: step 3/4.</text>
</comment>
<comment type="catalytic activity">
    <reaction evidence="6">
        <text>beta-D-fructose 6-phosphate + diphosphate = beta-D-fructose 1,6-bisphosphate + phosphate + H(+)</text>
        <dbReference type="Rhea" id="RHEA:13613"/>
        <dbReference type="ChEBI" id="CHEBI:15378"/>
        <dbReference type="ChEBI" id="CHEBI:32966"/>
        <dbReference type="ChEBI" id="CHEBI:33019"/>
        <dbReference type="ChEBI" id="CHEBI:43474"/>
        <dbReference type="ChEBI" id="CHEBI:57634"/>
        <dbReference type="EC" id="2.7.1.90"/>
    </reaction>
</comment>
<dbReference type="GO" id="GO:0046872">
    <property type="term" value="F:metal ion binding"/>
    <property type="evidence" value="ECO:0007669"/>
    <property type="project" value="UniProtKB-KW"/>
</dbReference>
<dbReference type="EC" id="2.7.1.90" evidence="6"/>
<comment type="activity regulation">
    <text evidence="6">Non-allosteric.</text>
</comment>
<evidence type="ECO:0000313" key="9">
    <source>
        <dbReference type="Proteomes" id="UP000183952"/>
    </source>
</evidence>
<dbReference type="GO" id="GO:0003872">
    <property type="term" value="F:6-phosphofructokinase activity"/>
    <property type="evidence" value="ECO:0007669"/>
    <property type="project" value="UniProtKB-UniRule"/>
</dbReference>